<organism evidence="9 10">
    <name type="scientific">Ichthyophthirius multifiliis</name>
    <name type="common">White spot disease agent</name>
    <name type="synonym">Ich</name>
    <dbReference type="NCBI Taxonomy" id="5932"/>
    <lineage>
        <taxon>Eukaryota</taxon>
        <taxon>Sar</taxon>
        <taxon>Alveolata</taxon>
        <taxon>Ciliophora</taxon>
        <taxon>Intramacronucleata</taxon>
        <taxon>Oligohymenophorea</taxon>
        <taxon>Hymenostomatida</taxon>
        <taxon>Ophryoglenina</taxon>
        <taxon>Ichthyophthirius</taxon>
    </lineage>
</organism>
<evidence type="ECO:0000256" key="3">
    <source>
        <dbReference type="PROSITE-ProRule" id="PRU00176"/>
    </source>
</evidence>
<dbReference type="eggNOG" id="KOG2068">
    <property type="taxonomic scope" value="Eukaryota"/>
</dbReference>
<feature type="compositionally biased region" description="Low complexity" evidence="6">
    <location>
        <begin position="278"/>
        <end position="295"/>
    </location>
</feature>
<proteinExistence type="predicted"/>
<dbReference type="GO" id="GO:0008270">
    <property type="term" value="F:zinc ion binding"/>
    <property type="evidence" value="ECO:0007669"/>
    <property type="project" value="UniProtKB-KW"/>
</dbReference>
<gene>
    <name evidence="9" type="ORF">IMG5_012320</name>
</gene>
<keyword evidence="10" id="KW-1185">Reference proteome</keyword>
<keyword evidence="3" id="KW-0694">RNA-binding</keyword>
<evidence type="ECO:0000259" key="8">
    <source>
        <dbReference type="PROSITE" id="PS50103"/>
    </source>
</evidence>
<feature type="domain" description="C3H1-type" evidence="8">
    <location>
        <begin position="171"/>
        <end position="199"/>
    </location>
</feature>
<dbReference type="InterPro" id="IPR012677">
    <property type="entry name" value="Nucleotide-bd_a/b_plait_sf"/>
</dbReference>
<dbReference type="Gene3D" id="2.130.10.10">
    <property type="entry name" value="YVTN repeat-like/Quinoprotein amine dehydrogenase"/>
    <property type="match status" value="2"/>
</dbReference>
<dbReference type="SUPFAM" id="SSF50978">
    <property type="entry name" value="WD40 repeat-like"/>
    <property type="match status" value="2"/>
</dbReference>
<dbReference type="GO" id="GO:0004381">
    <property type="term" value="F:fucosylgalactoside 3-alpha-galactosyltransferase activity"/>
    <property type="evidence" value="ECO:0007669"/>
    <property type="project" value="UniProtKB-EC"/>
</dbReference>
<feature type="compositionally biased region" description="Low complexity" evidence="6">
    <location>
        <begin position="39"/>
        <end position="63"/>
    </location>
</feature>
<dbReference type="InterPro" id="IPR034261">
    <property type="entry name" value="CNOT4_RRM"/>
</dbReference>
<name>G0QK35_ICHMU</name>
<dbReference type="PANTHER" id="PTHR12603">
    <property type="entry name" value="CCR4-NOT TRANSCRIPTION COMPLEX RELATED"/>
    <property type="match status" value="1"/>
</dbReference>
<dbReference type="InterPro" id="IPR015943">
    <property type="entry name" value="WD40/YVTN_repeat-like_dom_sf"/>
</dbReference>
<dbReference type="SMART" id="SM00320">
    <property type="entry name" value="WD40"/>
    <property type="match status" value="6"/>
</dbReference>
<keyword evidence="5" id="KW-0862">Zinc</keyword>
<dbReference type="InterPro" id="IPR035979">
    <property type="entry name" value="RBD_domain_sf"/>
</dbReference>
<feature type="domain" description="RRM" evidence="7">
    <location>
        <begin position="88"/>
        <end position="174"/>
    </location>
</feature>
<dbReference type="PROSITE" id="PS00678">
    <property type="entry name" value="WD_REPEATS_1"/>
    <property type="match status" value="1"/>
</dbReference>
<dbReference type="InterPro" id="IPR039780">
    <property type="entry name" value="Mot2"/>
</dbReference>
<dbReference type="CDD" id="cd12438">
    <property type="entry name" value="RRM_CNOT4"/>
    <property type="match status" value="1"/>
</dbReference>
<keyword evidence="2" id="KW-0677">Repeat</keyword>
<accession>G0QK35</accession>
<dbReference type="InterPro" id="IPR019775">
    <property type="entry name" value="WD40_repeat_CS"/>
</dbReference>
<dbReference type="Gene3D" id="3.30.70.330">
    <property type="match status" value="1"/>
</dbReference>
<evidence type="ECO:0000259" key="7">
    <source>
        <dbReference type="PROSITE" id="PS50102"/>
    </source>
</evidence>
<dbReference type="RefSeq" id="XP_004039721.1">
    <property type="nucleotide sequence ID" value="XM_004039673.1"/>
</dbReference>
<dbReference type="GeneID" id="14910610"/>
<evidence type="ECO:0000313" key="9">
    <source>
        <dbReference type="EMBL" id="EGR34417.1"/>
    </source>
</evidence>
<dbReference type="GO" id="GO:0016567">
    <property type="term" value="P:protein ubiquitination"/>
    <property type="evidence" value="ECO:0007669"/>
    <property type="project" value="TreeGrafter"/>
</dbReference>
<dbReference type="InterPro" id="IPR036322">
    <property type="entry name" value="WD40_repeat_dom_sf"/>
</dbReference>
<feature type="repeat" description="WD" evidence="4">
    <location>
        <begin position="678"/>
        <end position="719"/>
    </location>
</feature>
<dbReference type="GO" id="GO:0004842">
    <property type="term" value="F:ubiquitin-protein transferase activity"/>
    <property type="evidence" value="ECO:0007669"/>
    <property type="project" value="InterPro"/>
</dbReference>
<keyword evidence="9" id="KW-0808">Transferase</keyword>
<dbReference type="EMBL" id="GL983124">
    <property type="protein sequence ID" value="EGR34417.1"/>
    <property type="molecule type" value="Genomic_DNA"/>
</dbReference>
<dbReference type="InterPro" id="IPR003954">
    <property type="entry name" value="RRM_euk-type"/>
</dbReference>
<evidence type="ECO:0000313" key="10">
    <source>
        <dbReference type="Proteomes" id="UP000008983"/>
    </source>
</evidence>
<evidence type="ECO:0000256" key="5">
    <source>
        <dbReference type="PROSITE-ProRule" id="PRU00723"/>
    </source>
</evidence>
<dbReference type="GO" id="GO:0008107">
    <property type="term" value="F:galactoside 2-alpha-L-fucosyltransferase activity"/>
    <property type="evidence" value="ECO:0007669"/>
    <property type="project" value="UniProtKB-EC"/>
</dbReference>
<dbReference type="AlphaFoldDB" id="G0QK35"/>
<sequence length="1211" mass="141766">MCWDCYDEYYEEDPYCPACQAELQSDYEEETPPKKVVPKRVSPGPSINNINNNNIINGNSGNNQKKYNNSYNNYSYGELQKVRVIKKNLVYVIGLSPEISNQDTLMKKEYFGQYGKITKIVVNTSKAYNPQGPNGPSYSAYITFQSEKEASMAILGIEEYCINDRIIRASYGTTKYCVQFLKQQECPNLQDCLYLHQFENDKDCFCKDDQISNKNIFIDQQRLAIKNIQKYVPDLIKLRAQPTTYTPVLPSPQMVIEKLIEQDVIDLTITNQVPQTLTQQQQQSQQPQQTQQPQQQEEDSKQYLYDIYNIDYLIYLMDKEKINIIKQKFDQFDKKGVDIVEFLRILLNSFELKNQEILYFSLAVIDLFKEISEKRGLPQFIVFSDLTEYICDYFVDKNITTYLLPTVKMPEQKKYKLQNQQIRHIDINPSKIYGKNEEGIRSLLPNTLITNSQKNNNYNIIMGYYSEDLKRIIILNSLTNYISIYTLNCKLAQKISLTNSKEKDSIIMAFAYSEQQQRIGACLKDVSLAFWDKQGDFQSQKNFSISNFTTEYQINIWYLPSYKYWITTDKQNCINIWDIDNEKLYQQLKPQNIQDTIINIIEISHLRLVAVGSSDKKITIWNFKKFIQILQIPLNPQGIHHIVYNYHFQCILTCGYENSISIFKINPQFFDFDEIGKLIGHSSMVTSFQIIPENPMVVSSDDNGIIKIWDIRSLKCLQTIEIMTKSSITNILYIESKNSLCFLNARLNIMKFDECKTKNTEEFYPIKIDYNSYKKHIIISTRKDLRFLDIKTGKIHKIFTGLLSDPDTEISSFSPFNQFQQFILGDQKGLLSLHNISNGEIVQNLNSHMQDVSHIKIDHLNKLIISSSFDSSILLQKQTTTQNFELQRSIINANFKKQITLLEFSVFHNIFLTSSQGDNRIYVYDYEYFKLISIIQLQENTEPTSFSFINGYQILLISTNFSKIYILKFQLKSFKISYQILDEITVEKKIINEDYFQYKTPRPSFSQKQTKINQLEKTITKLTLFLSTNLGKVLVYTPSPSFFTQPHLPSSAQSSKPNYNAFRNTFEDFFHQIKSFCFVENTFQIPNSTQDPLFTLSNSFHAHKESLTCFQFIELDHKYILTSSIDQYIRIFTKKGELKASLNINHPVPIFWEIQEENTNNLRTKLFYTLKILKILHQKNILQNQTSFSYFQKIYKKIPAVYNKILRKSKK</sequence>
<keyword evidence="5" id="KW-0479">Metal-binding</keyword>
<evidence type="ECO:0000256" key="1">
    <source>
        <dbReference type="ARBA" id="ARBA00022574"/>
    </source>
</evidence>
<dbReference type="PROSITE" id="PS50102">
    <property type="entry name" value="RRM"/>
    <property type="match status" value="1"/>
</dbReference>
<feature type="region of interest" description="Disordered" evidence="6">
    <location>
        <begin position="278"/>
        <end position="298"/>
    </location>
</feature>
<dbReference type="InParanoid" id="G0QK35"/>
<dbReference type="eggNOG" id="KOG4155">
    <property type="taxonomic scope" value="Eukaryota"/>
</dbReference>
<feature type="region of interest" description="Disordered" evidence="6">
    <location>
        <begin position="29"/>
        <end position="63"/>
    </location>
</feature>
<dbReference type="EC" id="2.4.1.37" evidence="9"/>
<dbReference type="STRING" id="857967.G0QK35"/>
<dbReference type="PROSITE" id="PS50294">
    <property type="entry name" value="WD_REPEATS_REGION"/>
    <property type="match status" value="1"/>
</dbReference>
<reference evidence="9 10" key="1">
    <citation type="submission" date="2011-07" db="EMBL/GenBank/DDBJ databases">
        <authorList>
            <person name="Coyne R."/>
            <person name="Brami D."/>
            <person name="Johnson J."/>
            <person name="Hostetler J."/>
            <person name="Hannick L."/>
            <person name="Clark T."/>
            <person name="Cassidy-Hanley D."/>
            <person name="Inman J."/>
        </authorList>
    </citation>
    <scope>NUCLEOTIDE SEQUENCE [LARGE SCALE GENOMIC DNA]</scope>
    <source>
        <strain evidence="9 10">G5</strain>
    </source>
</reference>
<dbReference type="InterPro" id="IPR000571">
    <property type="entry name" value="Znf_CCCH"/>
</dbReference>
<protein>
    <submittedName>
        <fullName evidence="9">RNA recognition motif protein, putative</fullName>
        <ecNumber evidence="9">2.4.1.37</ecNumber>
        <ecNumber evidence="9">2.4.1.69</ecNumber>
    </submittedName>
</protein>
<keyword evidence="1 4" id="KW-0853">WD repeat</keyword>
<dbReference type="OrthoDB" id="10251605at2759"/>
<dbReference type="PROSITE" id="PS50103">
    <property type="entry name" value="ZF_C3H1"/>
    <property type="match status" value="1"/>
</dbReference>
<keyword evidence="5" id="KW-0863">Zinc-finger</keyword>
<dbReference type="GO" id="GO:0003723">
    <property type="term" value="F:RNA binding"/>
    <property type="evidence" value="ECO:0007669"/>
    <property type="project" value="UniProtKB-UniRule"/>
</dbReference>
<dbReference type="InterPro" id="IPR001680">
    <property type="entry name" value="WD40_rpt"/>
</dbReference>
<evidence type="ECO:0000256" key="6">
    <source>
        <dbReference type="SAM" id="MobiDB-lite"/>
    </source>
</evidence>
<evidence type="ECO:0000256" key="2">
    <source>
        <dbReference type="ARBA" id="ARBA00022737"/>
    </source>
</evidence>
<dbReference type="SUPFAM" id="SSF54928">
    <property type="entry name" value="RNA-binding domain, RBD"/>
    <property type="match status" value="1"/>
</dbReference>
<dbReference type="OMA" id="ACQDSIL"/>
<dbReference type="PANTHER" id="PTHR12603:SF0">
    <property type="entry name" value="CCR4-NOT TRANSCRIPTION COMPLEX SUBUNIT 4"/>
    <property type="match status" value="1"/>
</dbReference>
<dbReference type="PROSITE" id="PS50082">
    <property type="entry name" value="WD_REPEATS_2"/>
    <property type="match status" value="1"/>
</dbReference>
<dbReference type="EC" id="2.4.1.69" evidence="9"/>
<feature type="zinc finger region" description="C3H1-type" evidence="5">
    <location>
        <begin position="171"/>
        <end position="199"/>
    </location>
</feature>
<dbReference type="GO" id="GO:0030014">
    <property type="term" value="C:CCR4-NOT complex"/>
    <property type="evidence" value="ECO:0007669"/>
    <property type="project" value="InterPro"/>
</dbReference>
<keyword evidence="9" id="KW-0328">Glycosyltransferase</keyword>
<evidence type="ECO:0000256" key="4">
    <source>
        <dbReference type="PROSITE-ProRule" id="PRU00221"/>
    </source>
</evidence>
<dbReference type="InterPro" id="IPR000504">
    <property type="entry name" value="RRM_dom"/>
</dbReference>
<dbReference type="Proteomes" id="UP000008983">
    <property type="component" value="Unassembled WGS sequence"/>
</dbReference>
<dbReference type="SMART" id="SM00361">
    <property type="entry name" value="RRM_1"/>
    <property type="match status" value="1"/>
</dbReference>
<dbReference type="Pfam" id="PF00400">
    <property type="entry name" value="WD40"/>
    <property type="match status" value="1"/>
</dbReference>